<name>A0A2T0MAM8_9FLAO</name>
<accession>A0A2T0MAM8</accession>
<gene>
    <name evidence="2" type="ORF">CLV81_2959</name>
</gene>
<dbReference type="Proteomes" id="UP000237640">
    <property type="component" value="Unassembled WGS sequence"/>
</dbReference>
<organism evidence="2 3">
    <name type="scientific">Flagellimonas meridianipacifica</name>
    <dbReference type="NCBI Taxonomy" id="1080225"/>
    <lineage>
        <taxon>Bacteria</taxon>
        <taxon>Pseudomonadati</taxon>
        <taxon>Bacteroidota</taxon>
        <taxon>Flavobacteriia</taxon>
        <taxon>Flavobacteriales</taxon>
        <taxon>Flavobacteriaceae</taxon>
        <taxon>Flagellimonas</taxon>
    </lineage>
</organism>
<dbReference type="GO" id="GO:0016491">
    <property type="term" value="F:oxidoreductase activity"/>
    <property type="evidence" value="ECO:0007669"/>
    <property type="project" value="InterPro"/>
</dbReference>
<dbReference type="OrthoDB" id="616241at2"/>
<evidence type="ECO:0000313" key="2">
    <source>
        <dbReference type="EMBL" id="PRX54557.1"/>
    </source>
</evidence>
<dbReference type="PANTHER" id="PTHR42852">
    <property type="entry name" value="THIOL:DISULFIDE INTERCHANGE PROTEIN DSBE"/>
    <property type="match status" value="1"/>
</dbReference>
<dbReference type="PROSITE" id="PS51352">
    <property type="entry name" value="THIOREDOXIN_2"/>
    <property type="match status" value="1"/>
</dbReference>
<proteinExistence type="predicted"/>
<evidence type="ECO:0000259" key="1">
    <source>
        <dbReference type="PROSITE" id="PS51352"/>
    </source>
</evidence>
<sequence length="414" mass="47396">MKRRALLLLVTVFMAWSCKKEEKGTLPAEGDWWAIMQVDEKEQLPFNFTLEKQDESQYRLEMYNADEVVVVDEISFSQDSIRIQMPVFEGYISGTFTENEIKGSFIKESLDRVVPFEAFHGKRDRFLVEKEPTENISGVWETYFEPGTVEQYAAKGLFVQQGNKIEGTFRTTTGDYRFLEGVVDGDSLKLSTFDGAHVFLFTAKIDKDSLEGVFYSGNHSKEKFIAKRNEAFELPDANSLTYLKEGYETFDFSFPDGQGSMVSLQDSQFENKPVVVQIMGSWCPNCLDETKFYVDYLEQNPDLEIEFIGLAFEYAKTEDKAWNSINRLKDRINIPYPILLAQYGTSNKKLANEKLPMLNHVLSYPTTIFIDSKGDVKKIHTGFNGPATGKKYEEYIQGFEKTIKELTQDEAAAI</sequence>
<dbReference type="RefSeq" id="WP_106145818.1">
    <property type="nucleotide sequence ID" value="NZ_PVYX01000002.1"/>
</dbReference>
<dbReference type="Gene3D" id="3.40.30.10">
    <property type="entry name" value="Glutaredoxin"/>
    <property type="match status" value="1"/>
</dbReference>
<reference evidence="2 3" key="1">
    <citation type="submission" date="2018-03" db="EMBL/GenBank/DDBJ databases">
        <title>Genomic Encyclopedia of Archaeal and Bacterial Type Strains, Phase II (KMG-II): from individual species to whole genera.</title>
        <authorList>
            <person name="Goeker M."/>
        </authorList>
    </citation>
    <scope>NUCLEOTIDE SEQUENCE [LARGE SCALE GENOMIC DNA]</scope>
    <source>
        <strain evidence="2 3">DSM 25027</strain>
    </source>
</reference>
<dbReference type="CDD" id="cd02966">
    <property type="entry name" value="TlpA_like_family"/>
    <property type="match status" value="1"/>
</dbReference>
<dbReference type="InterPro" id="IPR050553">
    <property type="entry name" value="Thioredoxin_ResA/DsbE_sf"/>
</dbReference>
<dbReference type="SUPFAM" id="SSF52833">
    <property type="entry name" value="Thioredoxin-like"/>
    <property type="match status" value="1"/>
</dbReference>
<evidence type="ECO:0000313" key="3">
    <source>
        <dbReference type="Proteomes" id="UP000237640"/>
    </source>
</evidence>
<keyword evidence="3" id="KW-1185">Reference proteome</keyword>
<protein>
    <submittedName>
        <fullName evidence="2">Peroxiredoxin</fullName>
    </submittedName>
</protein>
<dbReference type="PANTHER" id="PTHR42852:SF16">
    <property type="entry name" value="THIOL:DISULFIDE INTERCHANGE PROTEIN TLPA"/>
    <property type="match status" value="1"/>
</dbReference>
<dbReference type="InterPro" id="IPR013766">
    <property type="entry name" value="Thioredoxin_domain"/>
</dbReference>
<dbReference type="Pfam" id="PF08534">
    <property type="entry name" value="Redoxin"/>
    <property type="match status" value="1"/>
</dbReference>
<dbReference type="InterPro" id="IPR036249">
    <property type="entry name" value="Thioredoxin-like_sf"/>
</dbReference>
<dbReference type="EMBL" id="PVYX01000002">
    <property type="protein sequence ID" value="PRX54557.1"/>
    <property type="molecule type" value="Genomic_DNA"/>
</dbReference>
<dbReference type="InterPro" id="IPR013740">
    <property type="entry name" value="Redoxin"/>
</dbReference>
<comment type="caution">
    <text evidence="2">The sequence shown here is derived from an EMBL/GenBank/DDBJ whole genome shotgun (WGS) entry which is preliminary data.</text>
</comment>
<feature type="domain" description="Thioredoxin" evidence="1">
    <location>
        <begin position="243"/>
        <end position="401"/>
    </location>
</feature>
<dbReference type="AlphaFoldDB" id="A0A2T0MAM8"/>